<gene>
    <name evidence="6" type="ORF">B0H64DRAFT_369886</name>
</gene>
<comment type="caution">
    <text evidence="6">The sequence shown here is derived from an EMBL/GenBank/DDBJ whole genome shotgun (WGS) entry which is preliminary data.</text>
</comment>
<evidence type="ECO:0000256" key="1">
    <source>
        <dbReference type="ARBA" id="ARBA00022617"/>
    </source>
</evidence>
<keyword evidence="7" id="KW-1185">Reference proteome</keyword>
<keyword evidence="1" id="KW-0349">Heme</keyword>
<dbReference type="GeneID" id="87839011"/>
<dbReference type="Proteomes" id="UP001278766">
    <property type="component" value="Unassembled WGS sequence"/>
</dbReference>
<evidence type="ECO:0000313" key="7">
    <source>
        <dbReference type="Proteomes" id="UP001278766"/>
    </source>
</evidence>
<protein>
    <recommendedName>
        <fullName evidence="8">Cytochrome P450</fullName>
    </recommendedName>
</protein>
<dbReference type="PANTHER" id="PTHR24305:SF190">
    <property type="entry name" value="P450, PUTATIVE (EUROFUNG)-RELATED"/>
    <property type="match status" value="1"/>
</dbReference>
<feature type="transmembrane region" description="Helical" evidence="5">
    <location>
        <begin position="53"/>
        <end position="71"/>
    </location>
</feature>
<sequence>MTAGDSWRRTVDIGHWLQCCAFGVIGMITYSKRIGFLGFGEDVGDVMRNLGDYLAYSSVIGVYLWLHLILFGKHSEDPSVFTSYHLLSGCDPYHVSQGQKMPYLQAVLREALRVHPATGLPLGSVVPKDRLAINEVAFSEGARTNSWVEHGDKTIFSDSYPRKGGVEERYLDRPERWPHMDKEKISAMNRHWMPDFCAVAALPSCIGRHISMLEMCKLVPRLIRNFDLRSDIRDNQPANSPDQSAIWIQPIAGFHTRSAGSRHQRIGGAEVPSERRP</sequence>
<accession>A0AAE0LWW5</accession>
<dbReference type="GO" id="GO:0004497">
    <property type="term" value="F:monooxygenase activity"/>
    <property type="evidence" value="ECO:0007669"/>
    <property type="project" value="InterPro"/>
</dbReference>
<dbReference type="PANTHER" id="PTHR24305">
    <property type="entry name" value="CYTOCHROME P450"/>
    <property type="match status" value="1"/>
</dbReference>
<keyword evidence="5" id="KW-1133">Transmembrane helix</keyword>
<dbReference type="RefSeq" id="XP_062664175.1">
    <property type="nucleotide sequence ID" value="XM_062802063.1"/>
</dbReference>
<keyword evidence="3" id="KW-0408">Iron</keyword>
<proteinExistence type="predicted"/>
<evidence type="ECO:0000256" key="2">
    <source>
        <dbReference type="ARBA" id="ARBA00022723"/>
    </source>
</evidence>
<evidence type="ECO:0000256" key="3">
    <source>
        <dbReference type="ARBA" id="ARBA00023004"/>
    </source>
</evidence>
<name>A0AAE0LWW5_9PEZI</name>
<keyword evidence="5" id="KW-0472">Membrane</keyword>
<evidence type="ECO:0008006" key="8">
    <source>
        <dbReference type="Google" id="ProtNLM"/>
    </source>
</evidence>
<dbReference type="InterPro" id="IPR050121">
    <property type="entry name" value="Cytochrome_P450_monoxygenase"/>
</dbReference>
<dbReference type="SUPFAM" id="SSF48264">
    <property type="entry name" value="Cytochrome P450"/>
    <property type="match status" value="1"/>
</dbReference>
<evidence type="ECO:0000313" key="6">
    <source>
        <dbReference type="EMBL" id="KAK3300661.1"/>
    </source>
</evidence>
<dbReference type="GO" id="GO:0005506">
    <property type="term" value="F:iron ion binding"/>
    <property type="evidence" value="ECO:0007669"/>
    <property type="project" value="InterPro"/>
</dbReference>
<dbReference type="InterPro" id="IPR036396">
    <property type="entry name" value="Cyt_P450_sf"/>
</dbReference>
<dbReference type="GO" id="GO:0016705">
    <property type="term" value="F:oxidoreductase activity, acting on paired donors, with incorporation or reduction of molecular oxygen"/>
    <property type="evidence" value="ECO:0007669"/>
    <property type="project" value="InterPro"/>
</dbReference>
<dbReference type="GO" id="GO:0020037">
    <property type="term" value="F:heme binding"/>
    <property type="evidence" value="ECO:0007669"/>
    <property type="project" value="InterPro"/>
</dbReference>
<reference evidence="6" key="2">
    <citation type="submission" date="2023-06" db="EMBL/GenBank/DDBJ databases">
        <authorList>
            <consortium name="Lawrence Berkeley National Laboratory"/>
            <person name="Haridas S."/>
            <person name="Hensen N."/>
            <person name="Bonometti L."/>
            <person name="Westerberg I."/>
            <person name="Brannstrom I.O."/>
            <person name="Guillou S."/>
            <person name="Cros-Aarteil S."/>
            <person name="Calhoun S."/>
            <person name="Kuo A."/>
            <person name="Mondo S."/>
            <person name="Pangilinan J."/>
            <person name="Riley R."/>
            <person name="Labutti K."/>
            <person name="Andreopoulos B."/>
            <person name="Lipzen A."/>
            <person name="Chen C."/>
            <person name="Yanf M."/>
            <person name="Daum C."/>
            <person name="Ng V."/>
            <person name="Clum A."/>
            <person name="Steindorff A."/>
            <person name="Ohm R."/>
            <person name="Martin F."/>
            <person name="Silar P."/>
            <person name="Natvig D."/>
            <person name="Lalanne C."/>
            <person name="Gautier V."/>
            <person name="Ament-Velasquez S.L."/>
            <person name="Kruys A."/>
            <person name="Hutchinson M.I."/>
            <person name="Powell A.J."/>
            <person name="Barry K."/>
            <person name="Miller A.N."/>
            <person name="Grigoriev I.V."/>
            <person name="Debuchy R."/>
            <person name="Gladieux P."/>
            <person name="Thoren M.H."/>
            <person name="Johannesson H."/>
        </authorList>
    </citation>
    <scope>NUCLEOTIDE SEQUENCE</scope>
    <source>
        <strain evidence="6">CBS 168.71</strain>
    </source>
</reference>
<dbReference type="Gene3D" id="1.10.630.10">
    <property type="entry name" value="Cytochrome P450"/>
    <property type="match status" value="1"/>
</dbReference>
<dbReference type="EMBL" id="JAUEPN010000001">
    <property type="protein sequence ID" value="KAK3300661.1"/>
    <property type="molecule type" value="Genomic_DNA"/>
</dbReference>
<dbReference type="AlphaFoldDB" id="A0AAE0LWW5"/>
<reference evidence="6" key="1">
    <citation type="journal article" date="2023" name="Mol. Phylogenet. Evol.">
        <title>Genome-scale phylogeny and comparative genomics of the fungal order Sordariales.</title>
        <authorList>
            <person name="Hensen N."/>
            <person name="Bonometti L."/>
            <person name="Westerberg I."/>
            <person name="Brannstrom I.O."/>
            <person name="Guillou S."/>
            <person name="Cros-Aarteil S."/>
            <person name="Calhoun S."/>
            <person name="Haridas S."/>
            <person name="Kuo A."/>
            <person name="Mondo S."/>
            <person name="Pangilinan J."/>
            <person name="Riley R."/>
            <person name="LaButti K."/>
            <person name="Andreopoulos B."/>
            <person name="Lipzen A."/>
            <person name="Chen C."/>
            <person name="Yan M."/>
            <person name="Daum C."/>
            <person name="Ng V."/>
            <person name="Clum A."/>
            <person name="Steindorff A."/>
            <person name="Ohm R.A."/>
            <person name="Martin F."/>
            <person name="Silar P."/>
            <person name="Natvig D.O."/>
            <person name="Lalanne C."/>
            <person name="Gautier V."/>
            <person name="Ament-Velasquez S.L."/>
            <person name="Kruys A."/>
            <person name="Hutchinson M.I."/>
            <person name="Powell A.J."/>
            <person name="Barry K."/>
            <person name="Miller A.N."/>
            <person name="Grigoriev I.V."/>
            <person name="Debuchy R."/>
            <person name="Gladieux P."/>
            <person name="Hiltunen Thoren M."/>
            <person name="Johannesson H."/>
        </authorList>
    </citation>
    <scope>NUCLEOTIDE SEQUENCE</scope>
    <source>
        <strain evidence="6">CBS 168.71</strain>
    </source>
</reference>
<feature type="region of interest" description="Disordered" evidence="4">
    <location>
        <begin position="256"/>
        <end position="277"/>
    </location>
</feature>
<evidence type="ECO:0000256" key="4">
    <source>
        <dbReference type="SAM" id="MobiDB-lite"/>
    </source>
</evidence>
<organism evidence="6 7">
    <name type="scientific">Chaetomium fimeti</name>
    <dbReference type="NCBI Taxonomy" id="1854472"/>
    <lineage>
        <taxon>Eukaryota</taxon>
        <taxon>Fungi</taxon>
        <taxon>Dikarya</taxon>
        <taxon>Ascomycota</taxon>
        <taxon>Pezizomycotina</taxon>
        <taxon>Sordariomycetes</taxon>
        <taxon>Sordariomycetidae</taxon>
        <taxon>Sordariales</taxon>
        <taxon>Chaetomiaceae</taxon>
        <taxon>Chaetomium</taxon>
    </lineage>
</organism>
<keyword evidence="5" id="KW-0812">Transmembrane</keyword>
<evidence type="ECO:0000256" key="5">
    <source>
        <dbReference type="SAM" id="Phobius"/>
    </source>
</evidence>
<keyword evidence="2" id="KW-0479">Metal-binding</keyword>